<dbReference type="EMBL" id="MTSL01000065">
    <property type="protein sequence ID" value="PJF19394.1"/>
    <property type="molecule type" value="Genomic_DNA"/>
</dbReference>
<proteinExistence type="predicted"/>
<evidence type="ECO:0000256" key="2">
    <source>
        <dbReference type="SAM" id="MobiDB-lite"/>
    </source>
</evidence>
<evidence type="ECO:0000313" key="4">
    <source>
        <dbReference type="EMBL" id="PJF19394.1"/>
    </source>
</evidence>
<feature type="compositionally biased region" description="Pro residues" evidence="2">
    <location>
        <begin position="315"/>
        <end position="332"/>
    </location>
</feature>
<feature type="compositionally biased region" description="Low complexity" evidence="2">
    <location>
        <begin position="162"/>
        <end position="183"/>
    </location>
</feature>
<evidence type="ECO:0000313" key="5">
    <source>
        <dbReference type="Proteomes" id="UP000240830"/>
    </source>
</evidence>
<keyword evidence="1" id="KW-0175">Coiled coil</keyword>
<comment type="caution">
    <text evidence="4">The sequence shown here is derived from an EMBL/GenBank/DDBJ whole genome shotgun (WGS) entry which is preliminary data.</text>
</comment>
<organism evidence="4 5">
    <name type="scientific">Paramicrosporidium saccamoebae</name>
    <dbReference type="NCBI Taxonomy" id="1246581"/>
    <lineage>
        <taxon>Eukaryota</taxon>
        <taxon>Fungi</taxon>
        <taxon>Fungi incertae sedis</taxon>
        <taxon>Cryptomycota</taxon>
        <taxon>Cryptomycota incertae sedis</taxon>
        <taxon>Paramicrosporidium</taxon>
    </lineage>
</organism>
<keyword evidence="5" id="KW-1185">Reference proteome</keyword>
<evidence type="ECO:0000259" key="3">
    <source>
        <dbReference type="Pfam" id="PF08550"/>
    </source>
</evidence>
<dbReference type="Pfam" id="PF08550">
    <property type="entry name" value="GATA_AreA"/>
    <property type="match status" value="1"/>
</dbReference>
<dbReference type="AlphaFoldDB" id="A0A2H9TNS0"/>
<feature type="region of interest" description="Disordered" evidence="2">
    <location>
        <begin position="305"/>
        <end position="342"/>
    </location>
</feature>
<feature type="compositionally biased region" description="Polar residues" evidence="2">
    <location>
        <begin position="358"/>
        <end position="402"/>
    </location>
</feature>
<reference evidence="4 5" key="1">
    <citation type="submission" date="2016-10" db="EMBL/GenBank/DDBJ databases">
        <title>The genome of Paramicrosporidium saccamoebae is the missing link in understanding Cryptomycota and Microsporidia evolution.</title>
        <authorList>
            <person name="Quandt C.A."/>
            <person name="Beaudet D."/>
            <person name="Corsaro D."/>
            <person name="Michel R."/>
            <person name="Corradi N."/>
            <person name="James T."/>
        </authorList>
    </citation>
    <scope>NUCLEOTIDE SEQUENCE [LARGE SCALE GENOMIC DNA]</scope>
    <source>
        <strain evidence="4 5">KSL3</strain>
    </source>
</reference>
<protein>
    <recommendedName>
        <fullName evidence="3">Nitrogen regulatory protein areA GATA-like domain-containing protein</fullName>
    </recommendedName>
</protein>
<name>A0A2H9TNS0_9FUNG</name>
<evidence type="ECO:0000256" key="1">
    <source>
        <dbReference type="SAM" id="Coils"/>
    </source>
</evidence>
<feature type="region of interest" description="Disordered" evidence="2">
    <location>
        <begin position="162"/>
        <end position="187"/>
    </location>
</feature>
<feature type="coiled-coil region" evidence="1">
    <location>
        <begin position="71"/>
        <end position="98"/>
    </location>
</feature>
<dbReference type="OrthoDB" id="5054775at2759"/>
<accession>A0A2H9TNS0</accession>
<gene>
    <name evidence="4" type="ORF">PSACC_00798</name>
</gene>
<feature type="domain" description="Nitrogen regulatory protein areA GATA-like" evidence="3">
    <location>
        <begin position="47"/>
        <end position="74"/>
    </location>
</feature>
<feature type="region of interest" description="Disordered" evidence="2">
    <location>
        <begin position="358"/>
        <end position="416"/>
    </location>
</feature>
<dbReference type="InterPro" id="IPR013860">
    <property type="entry name" value="AreA_GATA"/>
</dbReference>
<sequence>MALLLQPVFMELQSTEQTDHPNDNDSAKHIAQKVFSSEASEDSLYSMWKVATKVKSVMAEGERFENLTWRAWHRKNQLEKAERERREVELEVARGESQIRSQATAIPRLVARPTTTYSQGYSAILLEIQRASVRAGGPVMADRPYSLDSTQTSTTALTATSPDAAATIESSESTTSNSSVITNKIESSRRRKKNVDKFIKRQQLYSLEKISEQAEEAKNTLLEEKHIMILPKEAPVRHAAAEHSSVGSTNDTISVGSVGEILSRTKEEVDGNVLFRRHGQLARKHASPPHSDRPNVSMLTMLLSKSTAETKRPESCPPPLLGASPPCRPGAPVPSGRMDPLVDSALDSATDLKLDSTLNSSQDLIPSPLPATSSPNRQTGKSASPETRLFSSEESSTPQSANSRRRGLPNPSDYTTPLYIW</sequence>
<dbReference type="Proteomes" id="UP000240830">
    <property type="component" value="Unassembled WGS sequence"/>
</dbReference>